<dbReference type="InterPro" id="IPR050832">
    <property type="entry name" value="Bact_Acetyltransf"/>
</dbReference>
<dbReference type="InterPro" id="IPR016181">
    <property type="entry name" value="Acyl_CoA_acyltransferase"/>
</dbReference>
<dbReference type="PROSITE" id="PS51186">
    <property type="entry name" value="GNAT"/>
    <property type="match status" value="1"/>
</dbReference>
<dbReference type="SUPFAM" id="SSF55729">
    <property type="entry name" value="Acyl-CoA N-acyltransferases (Nat)"/>
    <property type="match status" value="1"/>
</dbReference>
<sequence length="149" mass="16028">MECHVRPATSKDAAAISHVVIAALRQSNSQDYAPDIIAQVERNFAPEAVTVQLVQRKVLVALLGDTIIGTASLDGEVVRSVFVDPAHQKGGIGRQLMGAIHAIAARAGVDAVRVPSSITAEQFYAALGYQKIRDEFHGAERTIVMEKRL</sequence>
<feature type="domain" description="N-acetyltransferase" evidence="3">
    <location>
        <begin position="3"/>
        <end position="149"/>
    </location>
</feature>
<dbReference type="RefSeq" id="WP_176514008.1">
    <property type="nucleotide sequence ID" value="NZ_CP060529.1"/>
</dbReference>
<protein>
    <submittedName>
        <fullName evidence="4">GNAT family N-acetyltransferase</fullName>
    </submittedName>
</protein>
<keyword evidence="1 4" id="KW-0808">Transferase</keyword>
<dbReference type="AlphaFoldDB" id="A0A7W2L6F8"/>
<reference evidence="4 5" key="1">
    <citation type="submission" date="2020-07" db="EMBL/GenBank/DDBJ databases">
        <title>Diversity of carbapenemase encoding genes among Pseudomonas putida group clinical isolates in a tertiary Brazilian hospital.</title>
        <authorList>
            <person name="Alberto-Lei F."/>
            <person name="Nodari C.S."/>
            <person name="Streling A.P."/>
            <person name="Paulino J.T."/>
            <person name="Bessa-Neto F.O."/>
            <person name="Cayo R."/>
            <person name="Gales A.C."/>
        </authorList>
    </citation>
    <scope>NUCLEOTIDE SEQUENCE [LARGE SCALE GENOMIC DNA]</scope>
    <source>
        <strain evidence="4 5">12464</strain>
    </source>
</reference>
<dbReference type="PANTHER" id="PTHR43877:SF1">
    <property type="entry name" value="ACETYLTRANSFERASE"/>
    <property type="match status" value="1"/>
</dbReference>
<dbReference type="Proteomes" id="UP000553948">
    <property type="component" value="Unassembled WGS sequence"/>
</dbReference>
<accession>A0A7W2L6F8</accession>
<dbReference type="InterPro" id="IPR000182">
    <property type="entry name" value="GNAT_dom"/>
</dbReference>
<name>A0A7W2L6F8_PSEPU</name>
<evidence type="ECO:0000256" key="1">
    <source>
        <dbReference type="ARBA" id="ARBA00022679"/>
    </source>
</evidence>
<evidence type="ECO:0000259" key="3">
    <source>
        <dbReference type="PROSITE" id="PS51186"/>
    </source>
</evidence>
<proteinExistence type="predicted"/>
<evidence type="ECO:0000256" key="2">
    <source>
        <dbReference type="ARBA" id="ARBA00023315"/>
    </source>
</evidence>
<dbReference type="Gene3D" id="3.40.630.30">
    <property type="match status" value="1"/>
</dbReference>
<dbReference type="Pfam" id="PF13673">
    <property type="entry name" value="Acetyltransf_10"/>
    <property type="match status" value="1"/>
</dbReference>
<evidence type="ECO:0000313" key="4">
    <source>
        <dbReference type="EMBL" id="MBA6119327.1"/>
    </source>
</evidence>
<comment type="caution">
    <text evidence="4">The sequence shown here is derived from an EMBL/GenBank/DDBJ whole genome shotgun (WGS) entry which is preliminary data.</text>
</comment>
<keyword evidence="2" id="KW-0012">Acyltransferase</keyword>
<evidence type="ECO:0000313" key="5">
    <source>
        <dbReference type="Proteomes" id="UP000553948"/>
    </source>
</evidence>
<gene>
    <name evidence="4" type="ORF">H4C47_26885</name>
</gene>
<organism evidence="4 5">
    <name type="scientific">Pseudomonas putida</name>
    <name type="common">Arthrobacter siderocapsulatus</name>
    <dbReference type="NCBI Taxonomy" id="303"/>
    <lineage>
        <taxon>Bacteria</taxon>
        <taxon>Pseudomonadati</taxon>
        <taxon>Pseudomonadota</taxon>
        <taxon>Gammaproteobacteria</taxon>
        <taxon>Pseudomonadales</taxon>
        <taxon>Pseudomonadaceae</taxon>
        <taxon>Pseudomonas</taxon>
    </lineage>
</organism>
<dbReference type="PANTHER" id="PTHR43877">
    <property type="entry name" value="AMINOALKYLPHOSPHONATE N-ACETYLTRANSFERASE-RELATED-RELATED"/>
    <property type="match status" value="1"/>
</dbReference>
<dbReference type="EMBL" id="JACGDG010000045">
    <property type="protein sequence ID" value="MBA6119327.1"/>
    <property type="molecule type" value="Genomic_DNA"/>
</dbReference>
<dbReference type="GO" id="GO:0016747">
    <property type="term" value="F:acyltransferase activity, transferring groups other than amino-acyl groups"/>
    <property type="evidence" value="ECO:0007669"/>
    <property type="project" value="InterPro"/>
</dbReference>
<dbReference type="CDD" id="cd04301">
    <property type="entry name" value="NAT_SF"/>
    <property type="match status" value="1"/>
</dbReference>